<feature type="signal peptide" evidence="1">
    <location>
        <begin position="1"/>
        <end position="18"/>
    </location>
</feature>
<evidence type="ECO:0000313" key="4">
    <source>
        <dbReference type="Proteomes" id="UP000002350"/>
    </source>
</evidence>
<dbReference type="OrthoDB" id="7062774at2"/>
<dbReference type="EMBL" id="AP011177">
    <property type="protein sequence ID" value="BAJ04092.1"/>
    <property type="molecule type" value="Genomic_DNA"/>
</dbReference>
<protein>
    <recommendedName>
        <fullName evidence="2">DUF4124 domain-containing protein</fullName>
    </recommendedName>
</protein>
<dbReference type="HOGENOM" id="CLU_110739_1_1_6"/>
<keyword evidence="4" id="KW-1185">Reference proteome</keyword>
<proteinExistence type="predicted"/>
<evidence type="ECO:0000256" key="1">
    <source>
        <dbReference type="SAM" id="SignalP"/>
    </source>
</evidence>
<feature type="chain" id="PRO_5003068648" description="DUF4124 domain-containing protein" evidence="1">
    <location>
        <begin position="19"/>
        <end position="181"/>
    </location>
</feature>
<name>D4ZE31_SHEVD</name>
<feature type="domain" description="DUF4124" evidence="2">
    <location>
        <begin position="8"/>
        <end position="70"/>
    </location>
</feature>
<gene>
    <name evidence="3" type="ordered locus">SVI_4121</name>
</gene>
<dbReference type="eggNOG" id="ENOG5032YZ5">
    <property type="taxonomic scope" value="Bacteria"/>
</dbReference>
<reference evidence="4" key="1">
    <citation type="journal article" date="2010" name="Mol. Biosyst.">
        <title>Complete genome sequence and comparative analysis of Shewanella violacea, a psychrophilic and piezophilic bacterium from deep sea floor sediments.</title>
        <authorList>
            <person name="Aono E."/>
            <person name="Baba T."/>
            <person name="Ara T."/>
            <person name="Nishi T."/>
            <person name="Nakamichi T."/>
            <person name="Inamoto E."/>
            <person name="Toyonaga H."/>
            <person name="Hasegawa M."/>
            <person name="Takai Y."/>
            <person name="Okumura Y."/>
            <person name="Baba M."/>
            <person name="Tomita M."/>
            <person name="Kato C."/>
            <person name="Oshima T."/>
            <person name="Nakasone K."/>
            <person name="Mori H."/>
        </authorList>
    </citation>
    <scope>NUCLEOTIDE SEQUENCE [LARGE SCALE GENOMIC DNA]</scope>
    <source>
        <strain evidence="4">JCM 10179 / CIP 106290 / LMG 19151 / DSS12</strain>
    </source>
</reference>
<evidence type="ECO:0000259" key="2">
    <source>
        <dbReference type="Pfam" id="PF13511"/>
    </source>
</evidence>
<dbReference type="Gene3D" id="2.60.40.10">
    <property type="entry name" value="Immunoglobulins"/>
    <property type="match status" value="1"/>
</dbReference>
<keyword evidence="1" id="KW-0732">Signal</keyword>
<dbReference type="Pfam" id="PF13511">
    <property type="entry name" value="DUF4124"/>
    <property type="match status" value="1"/>
</dbReference>
<dbReference type="KEGG" id="svo:SVI_4121"/>
<dbReference type="InterPro" id="IPR013783">
    <property type="entry name" value="Ig-like_fold"/>
</dbReference>
<organism evidence="3 4">
    <name type="scientific">Shewanella violacea (strain JCM 10179 / CIP 106290 / LMG 19151 / DSS12)</name>
    <dbReference type="NCBI Taxonomy" id="637905"/>
    <lineage>
        <taxon>Bacteria</taxon>
        <taxon>Pseudomonadati</taxon>
        <taxon>Pseudomonadota</taxon>
        <taxon>Gammaproteobacteria</taxon>
        <taxon>Alteromonadales</taxon>
        <taxon>Shewanellaceae</taxon>
        <taxon>Shewanella</taxon>
    </lineage>
</organism>
<accession>D4ZE31</accession>
<dbReference type="AlphaFoldDB" id="D4ZE31"/>
<dbReference type="RefSeq" id="WP_013053383.1">
    <property type="nucleotide sequence ID" value="NC_014012.1"/>
</dbReference>
<dbReference type="InterPro" id="IPR025392">
    <property type="entry name" value="DUF4124"/>
</dbReference>
<evidence type="ECO:0000313" key="3">
    <source>
        <dbReference type="EMBL" id="BAJ04092.1"/>
    </source>
</evidence>
<sequence>MRFYLTISLMFFSLFTQATVYKWVDADGKIHYSDQPIKNSETVEFKSNTQNQIKLHTSKAKSSTADENQQSLTQYDLSITSPSEEETIRDNQGKITIMARISPNLGAKHVLVLLMDGVVVGTPQTSPIFSLKDIDRGEHNFVIKAVAQNGKQLASSSPRKVYLHRAIINRQTTATPLKSGN</sequence>
<dbReference type="Proteomes" id="UP000002350">
    <property type="component" value="Chromosome"/>
</dbReference>
<dbReference type="STRING" id="637905.SVI_4121"/>